<sequence length="274" mass="30374">MDASEVWQENKKFIITVGSGLFVFLIGTMVINSLYMGDISNIQRATSKAQRELSGEMFSASDLGMAEDENEALRKLYETARAAAEFRPRPEFMLDPSGGSAQAAYQTAQALIRDRLGDLASRKRAFLPDGLDLEMQKTRNVDALERHMHALDMLERTLVLALESGVRQVRAIEIKLDPTFQRGRGLGAIERTEVTLDCVAPSEAITRWLSLCETPLAAADSESSSLAAIRAQALPVRELDLKSSQSKKDDDVRARVTFDVVRIHEIEEADEDEG</sequence>
<dbReference type="RefSeq" id="WP_145196669.1">
    <property type="nucleotide sequence ID" value="NZ_CP036434.1"/>
</dbReference>
<keyword evidence="1" id="KW-1133">Transmembrane helix</keyword>
<keyword evidence="1" id="KW-0812">Transmembrane</keyword>
<name>A0A518EQU8_9BACT</name>
<dbReference type="EMBL" id="CP036434">
    <property type="protein sequence ID" value="QDV06463.1"/>
    <property type="molecule type" value="Genomic_DNA"/>
</dbReference>
<proteinExistence type="predicted"/>
<evidence type="ECO:0000313" key="3">
    <source>
        <dbReference type="Proteomes" id="UP000320390"/>
    </source>
</evidence>
<organism evidence="2 3">
    <name type="scientific">Saltatorellus ferox</name>
    <dbReference type="NCBI Taxonomy" id="2528018"/>
    <lineage>
        <taxon>Bacteria</taxon>
        <taxon>Pseudomonadati</taxon>
        <taxon>Planctomycetota</taxon>
        <taxon>Planctomycetia</taxon>
        <taxon>Planctomycetia incertae sedis</taxon>
        <taxon>Saltatorellus</taxon>
    </lineage>
</organism>
<keyword evidence="3" id="KW-1185">Reference proteome</keyword>
<feature type="transmembrane region" description="Helical" evidence="1">
    <location>
        <begin position="13"/>
        <end position="35"/>
    </location>
</feature>
<accession>A0A518EQU8</accession>
<evidence type="ECO:0000313" key="2">
    <source>
        <dbReference type="EMBL" id="QDV06463.1"/>
    </source>
</evidence>
<dbReference type="AlphaFoldDB" id="A0A518EQU8"/>
<reference evidence="2 3" key="1">
    <citation type="submission" date="2019-02" db="EMBL/GenBank/DDBJ databases">
        <title>Deep-cultivation of Planctomycetes and their phenomic and genomic characterization uncovers novel biology.</title>
        <authorList>
            <person name="Wiegand S."/>
            <person name="Jogler M."/>
            <person name="Boedeker C."/>
            <person name="Pinto D."/>
            <person name="Vollmers J."/>
            <person name="Rivas-Marin E."/>
            <person name="Kohn T."/>
            <person name="Peeters S.H."/>
            <person name="Heuer A."/>
            <person name="Rast P."/>
            <person name="Oberbeckmann S."/>
            <person name="Bunk B."/>
            <person name="Jeske O."/>
            <person name="Meyerdierks A."/>
            <person name="Storesund J.E."/>
            <person name="Kallscheuer N."/>
            <person name="Luecker S."/>
            <person name="Lage O.M."/>
            <person name="Pohl T."/>
            <person name="Merkel B.J."/>
            <person name="Hornburger P."/>
            <person name="Mueller R.-W."/>
            <person name="Bruemmer F."/>
            <person name="Labrenz M."/>
            <person name="Spormann A.M."/>
            <person name="Op den Camp H."/>
            <person name="Overmann J."/>
            <person name="Amann R."/>
            <person name="Jetten M.S.M."/>
            <person name="Mascher T."/>
            <person name="Medema M.H."/>
            <person name="Devos D.P."/>
            <person name="Kaster A.-K."/>
            <person name="Ovreas L."/>
            <person name="Rohde M."/>
            <person name="Galperin M.Y."/>
            <person name="Jogler C."/>
        </authorList>
    </citation>
    <scope>NUCLEOTIDE SEQUENCE [LARGE SCALE GENOMIC DNA]</scope>
    <source>
        <strain evidence="2 3">Poly30</strain>
    </source>
</reference>
<evidence type="ECO:0000256" key="1">
    <source>
        <dbReference type="SAM" id="Phobius"/>
    </source>
</evidence>
<dbReference type="Proteomes" id="UP000320390">
    <property type="component" value="Chromosome"/>
</dbReference>
<gene>
    <name evidence="2" type="ORF">Poly30_19730</name>
</gene>
<protein>
    <submittedName>
        <fullName evidence="2">Uncharacterized protein</fullName>
    </submittedName>
</protein>
<keyword evidence="1" id="KW-0472">Membrane</keyword>